<evidence type="ECO:0000313" key="2">
    <source>
        <dbReference type="Proteomes" id="UP000013966"/>
    </source>
</evidence>
<proteinExistence type="predicted"/>
<accession>R4WZL5</accession>
<dbReference type="EMBL" id="AP013058">
    <property type="protein sequence ID" value="BAN23912.1"/>
    <property type="molecule type" value="Genomic_DNA"/>
</dbReference>
<evidence type="ECO:0000313" key="1">
    <source>
        <dbReference type="EMBL" id="BAN23912.1"/>
    </source>
</evidence>
<sequence length="56" mass="6255">MCCLSRHRASDPLSKTPYPRSIPACAIRTISTVPLPRIRIARLSHACRAISCRFTC</sequence>
<protein>
    <submittedName>
        <fullName evidence="1">Uncharacterized protein</fullName>
    </submittedName>
</protein>
<name>R4WZL5_9BURK</name>
<gene>
    <name evidence="1" type="ORF">BRPE64_ACDS21580</name>
</gene>
<dbReference type="PATRIC" id="fig|758793.3.peg.2161"/>
<dbReference type="HOGENOM" id="CLU_3005284_0_0_4"/>
<reference evidence="1 2" key="1">
    <citation type="journal article" date="2013" name="Genome Announc.">
        <title>Complete Genome Sequence of Burkholderia sp. Strain RPE64, Bacterial Symbiont of the Bean Bug Riptortus pedestris.</title>
        <authorList>
            <person name="Shibata T.F."/>
            <person name="Maeda T."/>
            <person name="Nikoh N."/>
            <person name="Yamaguchi K."/>
            <person name="Oshima K."/>
            <person name="Hattori M."/>
            <person name="Nishiyama T."/>
            <person name="Hasebe M."/>
            <person name="Fukatsu T."/>
            <person name="Kikuchi Y."/>
            <person name="Shigenobu S."/>
        </authorList>
    </citation>
    <scope>NUCLEOTIDE SEQUENCE [LARGE SCALE GENOMIC DNA]</scope>
</reference>
<reference evidence="1 2" key="2">
    <citation type="journal article" date="2018" name="Int. J. Syst. Evol. Microbiol.">
        <title>Burkholderia insecticola sp. nov., a gut symbiotic bacterium of the bean bug Riptortus pedestris.</title>
        <authorList>
            <person name="Takeshita K."/>
            <person name="Tamaki H."/>
            <person name="Ohbayashi T."/>
            <person name="Meng X.-Y."/>
            <person name="Sone T."/>
            <person name="Mitani Y."/>
            <person name="Peeters C."/>
            <person name="Kikuchi Y."/>
            <person name="Vandamme P."/>
        </authorList>
    </citation>
    <scope>NUCLEOTIDE SEQUENCE [LARGE SCALE GENOMIC DNA]</scope>
    <source>
        <strain evidence="1">RPE64</strain>
    </source>
</reference>
<dbReference type="KEGG" id="buo:BRPE64_ACDS21580"/>
<dbReference type="AlphaFoldDB" id="R4WZL5"/>
<dbReference type="Proteomes" id="UP000013966">
    <property type="component" value="Chromosome 1"/>
</dbReference>
<keyword evidence="2" id="KW-1185">Reference proteome</keyword>
<organism evidence="1 2">
    <name type="scientific">Caballeronia insecticola</name>
    <dbReference type="NCBI Taxonomy" id="758793"/>
    <lineage>
        <taxon>Bacteria</taxon>
        <taxon>Pseudomonadati</taxon>
        <taxon>Pseudomonadota</taxon>
        <taxon>Betaproteobacteria</taxon>
        <taxon>Burkholderiales</taxon>
        <taxon>Burkholderiaceae</taxon>
        <taxon>Caballeronia</taxon>
    </lineage>
</organism>